<keyword evidence="2" id="KW-1185">Reference proteome</keyword>
<protein>
    <submittedName>
        <fullName evidence="1">Uncharacterized protein</fullName>
    </submittedName>
</protein>
<dbReference type="Proteomes" id="UP000192448">
    <property type="component" value="Unassembled WGS sequence"/>
</dbReference>
<gene>
    <name evidence="1" type="ORF">BST13_29800</name>
</gene>
<dbReference type="EMBL" id="MVHF01000043">
    <property type="protein sequence ID" value="ORA27799.1"/>
    <property type="molecule type" value="Genomic_DNA"/>
</dbReference>
<organism evidence="1 2">
    <name type="scientific">Mycobacterium aquaticum</name>
    <dbReference type="NCBI Taxonomy" id="1927124"/>
    <lineage>
        <taxon>Bacteria</taxon>
        <taxon>Bacillati</taxon>
        <taxon>Actinomycetota</taxon>
        <taxon>Actinomycetes</taxon>
        <taxon>Mycobacteriales</taxon>
        <taxon>Mycobacteriaceae</taxon>
        <taxon>Mycobacterium</taxon>
    </lineage>
</organism>
<dbReference type="OrthoDB" id="4698514at2"/>
<name>A0A1X0ACN1_9MYCO</name>
<accession>A0A1X0ACN1</accession>
<proteinExistence type="predicted"/>
<evidence type="ECO:0000313" key="2">
    <source>
        <dbReference type="Proteomes" id="UP000192448"/>
    </source>
</evidence>
<dbReference type="RefSeq" id="WP_083168639.1">
    <property type="nucleotide sequence ID" value="NZ_MVHF01000043.1"/>
</dbReference>
<comment type="caution">
    <text evidence="1">The sequence shown here is derived from an EMBL/GenBank/DDBJ whole genome shotgun (WGS) entry which is preliminary data.</text>
</comment>
<dbReference type="AlphaFoldDB" id="A0A1X0ACN1"/>
<reference evidence="1 2" key="1">
    <citation type="submission" date="2017-02" db="EMBL/GenBank/DDBJ databases">
        <title>The new phylogeny of genus Mycobacterium.</title>
        <authorList>
            <person name="Tortoli E."/>
            <person name="Trovato A."/>
            <person name="Cirillo D.M."/>
        </authorList>
    </citation>
    <scope>NUCLEOTIDE SEQUENCE [LARGE SCALE GENOMIC DNA]</scope>
    <source>
        <strain evidence="1 2">RW6</strain>
    </source>
</reference>
<evidence type="ECO:0000313" key="1">
    <source>
        <dbReference type="EMBL" id="ORA27799.1"/>
    </source>
</evidence>
<sequence length="247" mass="26941">MTLPFDEDDSLRYPPTPVMPELFVDLDLQLFTAADETARWAALVAGTREVLDRFAHLASPKVRVSTGPEVVLSRLDACVQGFGANGAERFAQWLRTVVDVLEAHASLQHRCIQDIRAAGNEEDATAAIIDAAESINSAADAMAEYAFAAFPPRPDGPPNYALMAQAGLCLAAETHRVPLRTQLDGAGGASGSAEFNPFVAALFRLELATHRRLYRLFYDLCFHVGFDLHDNPDVRFDTPDGVDRQGL</sequence>
<dbReference type="STRING" id="1927124.BST13_29800"/>